<dbReference type="PANTHER" id="PTHR30294:SF46">
    <property type="entry name" value="ABC TRANSPORTER PERMEASE"/>
    <property type="match status" value="1"/>
</dbReference>
<dbReference type="InterPro" id="IPR013525">
    <property type="entry name" value="ABC2_TM"/>
</dbReference>
<feature type="transmembrane region" description="Helical" evidence="6">
    <location>
        <begin position="261"/>
        <end position="280"/>
    </location>
</feature>
<keyword evidence="3 6" id="KW-0812">Transmembrane</keyword>
<dbReference type="GO" id="GO:0140359">
    <property type="term" value="F:ABC-type transporter activity"/>
    <property type="evidence" value="ECO:0007669"/>
    <property type="project" value="InterPro"/>
</dbReference>
<feature type="transmembrane region" description="Helical" evidence="6">
    <location>
        <begin position="174"/>
        <end position="197"/>
    </location>
</feature>
<dbReference type="Gene3D" id="3.40.1710.10">
    <property type="entry name" value="abc type-2 transporter like domain"/>
    <property type="match status" value="1"/>
</dbReference>
<proteinExistence type="predicted"/>
<keyword evidence="5 6" id="KW-0472">Membrane</keyword>
<reference evidence="8" key="2">
    <citation type="journal article" date="2021" name="PeerJ">
        <title>Extensive microbial diversity within the chicken gut microbiome revealed by metagenomics and culture.</title>
        <authorList>
            <person name="Gilroy R."/>
            <person name="Ravi A."/>
            <person name="Getino M."/>
            <person name="Pursley I."/>
            <person name="Horton D.L."/>
            <person name="Alikhan N.F."/>
            <person name="Baker D."/>
            <person name="Gharbi K."/>
            <person name="Hall N."/>
            <person name="Watson M."/>
            <person name="Adriaenssens E.M."/>
            <person name="Foster-Nyarko E."/>
            <person name="Jarju S."/>
            <person name="Secka A."/>
            <person name="Antonio M."/>
            <person name="Oren A."/>
            <person name="Chaudhuri R.R."/>
            <person name="La Ragione R."/>
            <person name="Hildebrand F."/>
            <person name="Pallen M.J."/>
        </authorList>
    </citation>
    <scope>NUCLEOTIDE SEQUENCE</scope>
    <source>
        <strain evidence="8">F1-3629</strain>
    </source>
</reference>
<evidence type="ECO:0000256" key="6">
    <source>
        <dbReference type="SAM" id="Phobius"/>
    </source>
</evidence>
<dbReference type="Pfam" id="PF12698">
    <property type="entry name" value="ABC2_membrane_3"/>
    <property type="match status" value="1"/>
</dbReference>
<sequence>MKRYIEAWIKDWMLIFSRELRHIFSDGGVMVIFFLAGLVYPLLYGIIYHNGTVDDMPVAVIDASGSAAGREFIRKLDATRELAVTRSCHAMAEAEKLMQEREVHGIVLIPEDFDLCLAEGRQAHVSTYADMSSFLYYKNLSMGVNNVMLDSMREMSPLPQPVLYEASMPYNRTFSYTLFFLSAVLLIVIQQTMFYGISMLTGTMREENRSFAVLSDTLKGRGISRTVMGRGAAYWLLYMAIGIYVAVIVPAVVGLPRNCSFGSIIVLLLFYVTACTVFSFTFSSFVRHRETVFVLFLFMSPVCLFLTGFAWPQSNFPRVWEAFSWIFPSTFAVRAFINMNTAGASLGMAGSQIAALSVQIIVYYFLSCTAVFIELLPSRSLSSARQTGLSAATGSSASNCRKWRIFFR</sequence>
<feature type="transmembrane region" description="Helical" evidence="6">
    <location>
        <begin position="23"/>
        <end position="47"/>
    </location>
</feature>
<dbReference type="Proteomes" id="UP000771749">
    <property type="component" value="Unassembled WGS sequence"/>
</dbReference>
<evidence type="ECO:0000313" key="8">
    <source>
        <dbReference type="EMBL" id="MBO8453946.1"/>
    </source>
</evidence>
<feature type="transmembrane region" description="Helical" evidence="6">
    <location>
        <begin position="233"/>
        <end position="255"/>
    </location>
</feature>
<evidence type="ECO:0000256" key="1">
    <source>
        <dbReference type="ARBA" id="ARBA00004651"/>
    </source>
</evidence>
<dbReference type="InterPro" id="IPR051449">
    <property type="entry name" value="ABC-2_transporter_component"/>
</dbReference>
<protein>
    <submittedName>
        <fullName evidence="8">ABC transporter permease</fullName>
    </submittedName>
</protein>
<evidence type="ECO:0000313" key="9">
    <source>
        <dbReference type="Proteomes" id="UP000771749"/>
    </source>
</evidence>
<feature type="transmembrane region" description="Helical" evidence="6">
    <location>
        <begin position="292"/>
        <end position="311"/>
    </location>
</feature>
<feature type="transmembrane region" description="Helical" evidence="6">
    <location>
        <begin position="353"/>
        <end position="373"/>
    </location>
</feature>
<comment type="caution">
    <text evidence="8">The sequence shown here is derived from an EMBL/GenBank/DDBJ whole genome shotgun (WGS) entry which is preliminary data.</text>
</comment>
<accession>A0A940DNF2</accession>
<evidence type="ECO:0000259" key="7">
    <source>
        <dbReference type="Pfam" id="PF12698"/>
    </source>
</evidence>
<dbReference type="PANTHER" id="PTHR30294">
    <property type="entry name" value="MEMBRANE COMPONENT OF ABC TRANSPORTER YHHJ-RELATED"/>
    <property type="match status" value="1"/>
</dbReference>
<dbReference type="GO" id="GO:0005886">
    <property type="term" value="C:plasma membrane"/>
    <property type="evidence" value="ECO:0007669"/>
    <property type="project" value="UniProtKB-SubCell"/>
</dbReference>
<dbReference type="EMBL" id="JADIMJ010000065">
    <property type="protein sequence ID" value="MBO8453946.1"/>
    <property type="molecule type" value="Genomic_DNA"/>
</dbReference>
<gene>
    <name evidence="8" type="ORF">IAC07_04380</name>
</gene>
<reference evidence="8" key="1">
    <citation type="submission" date="2020-10" db="EMBL/GenBank/DDBJ databases">
        <authorList>
            <person name="Gilroy R."/>
        </authorList>
    </citation>
    <scope>NUCLEOTIDE SEQUENCE</scope>
    <source>
        <strain evidence="8">F1-3629</strain>
    </source>
</reference>
<evidence type="ECO:0000256" key="5">
    <source>
        <dbReference type="ARBA" id="ARBA00023136"/>
    </source>
</evidence>
<evidence type="ECO:0000256" key="2">
    <source>
        <dbReference type="ARBA" id="ARBA00022475"/>
    </source>
</evidence>
<comment type="subcellular location">
    <subcellularLocation>
        <location evidence="1">Cell membrane</location>
        <topology evidence="1">Multi-pass membrane protein</topology>
    </subcellularLocation>
</comment>
<evidence type="ECO:0000256" key="3">
    <source>
        <dbReference type="ARBA" id="ARBA00022692"/>
    </source>
</evidence>
<organism evidence="8 9">
    <name type="scientific">Candidatus Cryptobacteroides gallistercoris</name>
    <dbReference type="NCBI Taxonomy" id="2840765"/>
    <lineage>
        <taxon>Bacteria</taxon>
        <taxon>Pseudomonadati</taxon>
        <taxon>Bacteroidota</taxon>
        <taxon>Bacteroidia</taxon>
        <taxon>Bacteroidales</taxon>
        <taxon>Candidatus Cryptobacteroides</taxon>
    </lineage>
</organism>
<evidence type="ECO:0000256" key="4">
    <source>
        <dbReference type="ARBA" id="ARBA00022989"/>
    </source>
</evidence>
<keyword evidence="4 6" id="KW-1133">Transmembrane helix</keyword>
<feature type="domain" description="ABC-2 type transporter transmembrane" evidence="7">
    <location>
        <begin position="30"/>
        <end position="367"/>
    </location>
</feature>
<dbReference type="AlphaFoldDB" id="A0A940DNF2"/>
<keyword evidence="2" id="KW-1003">Cell membrane</keyword>
<name>A0A940DNF2_9BACT</name>